<keyword evidence="2" id="KW-0732">Signal</keyword>
<dbReference type="PANTHER" id="PTHR24637">
    <property type="entry name" value="COLLAGEN"/>
    <property type="match status" value="1"/>
</dbReference>
<feature type="signal peptide" evidence="2">
    <location>
        <begin position="1"/>
        <end position="22"/>
    </location>
</feature>
<evidence type="ECO:0000313" key="5">
    <source>
        <dbReference type="Proteomes" id="UP000225706"/>
    </source>
</evidence>
<feature type="domain" description="CTHRC1 C-terminal" evidence="3">
    <location>
        <begin position="99"/>
        <end position="233"/>
    </location>
</feature>
<dbReference type="InterPro" id="IPR057873">
    <property type="entry name" value="CTHRC1_C"/>
</dbReference>
<dbReference type="InterPro" id="IPR008160">
    <property type="entry name" value="Collagen"/>
</dbReference>
<sequence>MKTASFTIIVFIACMVSQLVLSANRSVKSPSCLSTGCSGVPGVPGVPGLNGRDGKDGRDGGKGERGAQGAPGRMGPKGPPGTKGKAGAKGEPSAQVSDQKNWKQCAWKNINDGRDYGLIKYCSFVKQYSATALKVEYNGDFRIAFCLDCCKRWYFTFNGVECKGPLAIDGIYHIHVNNRKTDYNVHKVTQIAGYCQGIPKGTVKVGINVGDCVGKKSGSDAYTGWNSVTRIMIEEVPPPQH</sequence>
<keyword evidence="5" id="KW-1185">Reference proteome</keyword>
<evidence type="ECO:0000259" key="3">
    <source>
        <dbReference type="Pfam" id="PF25815"/>
    </source>
</evidence>
<proteinExistence type="predicted"/>
<dbReference type="Pfam" id="PF01391">
    <property type="entry name" value="Collagen"/>
    <property type="match status" value="1"/>
</dbReference>
<dbReference type="Pfam" id="PF25815">
    <property type="entry name" value="CTHRC1_C"/>
    <property type="match status" value="1"/>
</dbReference>
<reference evidence="5" key="1">
    <citation type="journal article" date="2017" name="bioRxiv">
        <title>Comparative analysis of the genomes of Stylophora pistillata and Acropora digitifera provides evidence for extensive differences between species of corals.</title>
        <authorList>
            <person name="Voolstra C.R."/>
            <person name="Li Y."/>
            <person name="Liew Y.J."/>
            <person name="Baumgarten S."/>
            <person name="Zoccola D."/>
            <person name="Flot J.-F."/>
            <person name="Tambutte S."/>
            <person name="Allemand D."/>
            <person name="Aranda M."/>
        </authorList>
    </citation>
    <scope>NUCLEOTIDE SEQUENCE [LARGE SCALE GENOMIC DNA]</scope>
</reference>
<keyword evidence="4" id="KW-0176">Collagen</keyword>
<comment type="caution">
    <text evidence="4">The sequence shown here is derived from an EMBL/GenBank/DDBJ whole genome shotgun (WGS) entry which is preliminary data.</text>
</comment>
<dbReference type="AlphaFoldDB" id="A0A2B4S5N2"/>
<feature type="compositionally biased region" description="Basic and acidic residues" evidence="1">
    <location>
        <begin position="52"/>
        <end position="65"/>
    </location>
</feature>
<dbReference type="PANTHER" id="PTHR24637:SF388">
    <property type="entry name" value="NEMATODE CUTICLE COLLAGEN N-TERMINAL DOMAIN-CONTAINING PROTEIN"/>
    <property type="match status" value="1"/>
</dbReference>
<dbReference type="Proteomes" id="UP000225706">
    <property type="component" value="Unassembled WGS sequence"/>
</dbReference>
<feature type="compositionally biased region" description="Low complexity" evidence="1">
    <location>
        <begin position="70"/>
        <end position="85"/>
    </location>
</feature>
<feature type="region of interest" description="Disordered" evidence="1">
    <location>
        <begin position="44"/>
        <end position="97"/>
    </location>
</feature>
<organism evidence="4 5">
    <name type="scientific">Stylophora pistillata</name>
    <name type="common">Smooth cauliflower coral</name>
    <dbReference type="NCBI Taxonomy" id="50429"/>
    <lineage>
        <taxon>Eukaryota</taxon>
        <taxon>Metazoa</taxon>
        <taxon>Cnidaria</taxon>
        <taxon>Anthozoa</taxon>
        <taxon>Hexacorallia</taxon>
        <taxon>Scleractinia</taxon>
        <taxon>Astrocoeniina</taxon>
        <taxon>Pocilloporidae</taxon>
        <taxon>Stylophora</taxon>
    </lineage>
</organism>
<accession>A0A2B4S5N2</accession>
<evidence type="ECO:0000256" key="2">
    <source>
        <dbReference type="SAM" id="SignalP"/>
    </source>
</evidence>
<dbReference type="OrthoDB" id="5977433at2759"/>
<protein>
    <submittedName>
        <fullName evidence="4">Collagen triple helix repeat-containing protein 1</fullName>
    </submittedName>
</protein>
<evidence type="ECO:0000313" key="4">
    <source>
        <dbReference type="EMBL" id="PFX25201.1"/>
    </source>
</evidence>
<feature type="chain" id="PRO_5012608980" evidence="2">
    <location>
        <begin position="23"/>
        <end position="241"/>
    </location>
</feature>
<evidence type="ECO:0000256" key="1">
    <source>
        <dbReference type="SAM" id="MobiDB-lite"/>
    </source>
</evidence>
<dbReference type="GO" id="GO:0005581">
    <property type="term" value="C:collagen trimer"/>
    <property type="evidence" value="ECO:0007669"/>
    <property type="project" value="UniProtKB-KW"/>
</dbReference>
<dbReference type="EMBL" id="LSMT01000157">
    <property type="protein sequence ID" value="PFX25201.1"/>
    <property type="molecule type" value="Genomic_DNA"/>
</dbReference>
<gene>
    <name evidence="4" type="primary">CTHRC1</name>
    <name evidence="4" type="ORF">AWC38_SpisGene10179</name>
</gene>
<name>A0A2B4S5N2_STYPI</name>